<name>A0A1G7EKL5_9PROT</name>
<dbReference type="SMART" id="SM00044">
    <property type="entry name" value="CYCc"/>
    <property type="match status" value="1"/>
</dbReference>
<evidence type="ECO:0000259" key="1">
    <source>
        <dbReference type="PROSITE" id="PS50125"/>
    </source>
</evidence>
<protein>
    <submittedName>
        <fullName evidence="2">Adenylate cyclase, class 3</fullName>
    </submittedName>
</protein>
<dbReference type="PANTHER" id="PTHR43081">
    <property type="entry name" value="ADENYLATE CYCLASE, TERMINAL-DIFFERENTIATION SPECIFIC-RELATED"/>
    <property type="match status" value="1"/>
</dbReference>
<dbReference type="GO" id="GO:0004016">
    <property type="term" value="F:adenylate cyclase activity"/>
    <property type="evidence" value="ECO:0007669"/>
    <property type="project" value="UniProtKB-ARBA"/>
</dbReference>
<evidence type="ECO:0000313" key="2">
    <source>
        <dbReference type="EMBL" id="SDE64188.1"/>
    </source>
</evidence>
<dbReference type="Proteomes" id="UP000199412">
    <property type="component" value="Unassembled WGS sequence"/>
</dbReference>
<dbReference type="InterPro" id="IPR046880">
    <property type="entry name" value="TPR-S"/>
</dbReference>
<dbReference type="GO" id="GO:0035556">
    <property type="term" value="P:intracellular signal transduction"/>
    <property type="evidence" value="ECO:0007669"/>
    <property type="project" value="InterPro"/>
</dbReference>
<dbReference type="Gene3D" id="1.25.40.10">
    <property type="entry name" value="Tetratricopeptide repeat domain"/>
    <property type="match status" value="1"/>
</dbReference>
<dbReference type="SUPFAM" id="SSF55073">
    <property type="entry name" value="Nucleotide cyclase"/>
    <property type="match status" value="1"/>
</dbReference>
<proteinExistence type="predicted"/>
<dbReference type="InterPro" id="IPR029787">
    <property type="entry name" value="Nucleotide_cyclase"/>
</dbReference>
<accession>A0A1G7EKL5</accession>
<gene>
    <name evidence="2" type="ORF">SAMN05421720_109112</name>
</gene>
<dbReference type="Pfam" id="PF20308">
    <property type="entry name" value="TPR-S"/>
    <property type="match status" value="1"/>
</dbReference>
<dbReference type="InterPro" id="IPR011990">
    <property type="entry name" value="TPR-like_helical_dom_sf"/>
</dbReference>
<dbReference type="EMBL" id="FNAP01000009">
    <property type="protein sequence ID" value="SDE64188.1"/>
    <property type="molecule type" value="Genomic_DNA"/>
</dbReference>
<feature type="domain" description="Guanylate cyclase" evidence="1">
    <location>
        <begin position="444"/>
        <end position="564"/>
    </location>
</feature>
<dbReference type="Gene3D" id="3.40.50.450">
    <property type="match status" value="1"/>
</dbReference>
<dbReference type="PROSITE" id="PS50125">
    <property type="entry name" value="GUANYLATE_CYCLASE_2"/>
    <property type="match status" value="1"/>
</dbReference>
<dbReference type="Pfam" id="PF00211">
    <property type="entry name" value="Guanylate_cyc"/>
    <property type="match status" value="1"/>
</dbReference>
<dbReference type="PANTHER" id="PTHR43081:SF1">
    <property type="entry name" value="ADENYLATE CYCLASE, TERMINAL-DIFFERENTIATION SPECIFIC"/>
    <property type="match status" value="1"/>
</dbReference>
<evidence type="ECO:0000313" key="3">
    <source>
        <dbReference type="Proteomes" id="UP000199412"/>
    </source>
</evidence>
<dbReference type="InterPro" id="IPR050697">
    <property type="entry name" value="Adenylyl/Guanylyl_Cyclase_3/4"/>
</dbReference>
<dbReference type="OrthoDB" id="2974768at2"/>
<keyword evidence="3" id="KW-1185">Reference proteome</keyword>
<dbReference type="STRING" id="69960.SAMN05421720_109112"/>
<dbReference type="Gene3D" id="3.30.70.1230">
    <property type="entry name" value="Nucleotide cyclase"/>
    <property type="match status" value="1"/>
</dbReference>
<sequence>MSDQPEDPQAWHARIKDLSRRGDFLRAHDMARRACELFPQDHALRHAMLLSLARTGASERVIDQWTQFYGGTATDLEDLWRDRPALAIDLMAVRGRAFKDLAIGGRPADRPHYAVQAAEAYGAILVRALREGHRDLAGYPGINAATMWLLAGQPDTAQDLAAHLLAEAWPGDDDFYACATIAEAQLLLGRPDACATWLDQGMTFRPDLPSQATTRRQLRLICGLMGHDPTVLDRLGVPDVAMYAGKMFCRLDGPDGPAAEEARLRADVRDILERERIGAVFGSLACGADIVVAEVALELGADLTVVLPTPEARFLETSVSWAGTAWEDRFRACLDRAVEVIVTSRVEEDDDPVLFRRAGEIAMGLALGQADRLDSRAHMIALWDGVESSGPAGTAADMRRWRAYTGQDPHVLRLGTVIRPDSFRPAPPRSDPGTAAETRRIEAAVLFADLRAYSRYSEAQYSAFHMVVAPVLAEAVGAALADEAIYLNTWGDGIVAAAADADRIVACALAMLERLSEIDADSLGLPPLRMRIGAHSGLVTTIFDRMIGRSTIIGADVTLAARLEPITPPGEVYVTRDLAAILRLRHGARYGCEYVGLVPLAKQHGTVPIHHVTDLR</sequence>
<dbReference type="GO" id="GO:0009190">
    <property type="term" value="P:cyclic nucleotide biosynthetic process"/>
    <property type="evidence" value="ECO:0007669"/>
    <property type="project" value="InterPro"/>
</dbReference>
<dbReference type="InterPro" id="IPR001054">
    <property type="entry name" value="A/G_cyclase"/>
</dbReference>
<organism evidence="2 3">
    <name type="scientific">Rhodospira trueperi</name>
    <dbReference type="NCBI Taxonomy" id="69960"/>
    <lineage>
        <taxon>Bacteria</taxon>
        <taxon>Pseudomonadati</taxon>
        <taxon>Pseudomonadota</taxon>
        <taxon>Alphaproteobacteria</taxon>
        <taxon>Rhodospirillales</taxon>
        <taxon>Rhodospirillaceae</taxon>
        <taxon>Rhodospira</taxon>
    </lineage>
</organism>
<dbReference type="AlphaFoldDB" id="A0A1G7EKL5"/>
<dbReference type="CDD" id="cd07302">
    <property type="entry name" value="CHD"/>
    <property type="match status" value="1"/>
</dbReference>
<dbReference type="RefSeq" id="WP_092786863.1">
    <property type="nucleotide sequence ID" value="NZ_FNAP01000009.1"/>
</dbReference>
<reference evidence="2 3" key="1">
    <citation type="submission" date="2016-10" db="EMBL/GenBank/DDBJ databases">
        <authorList>
            <person name="de Groot N.N."/>
        </authorList>
    </citation>
    <scope>NUCLEOTIDE SEQUENCE [LARGE SCALE GENOMIC DNA]</scope>
    <source>
        <strain evidence="2 3">ATCC 700224</strain>
    </source>
</reference>